<reference evidence="1 2" key="1">
    <citation type="submission" date="2019-02" db="EMBL/GenBank/DDBJ databases">
        <title>Siculibacillus lacustris gen. nov., sp. nov., a new rosette-forming bacterium isolated from a freshwater crater lake (Lake St. Ana, Romania).</title>
        <authorList>
            <person name="Felfoldi T."/>
            <person name="Marton Z."/>
            <person name="Szabo A."/>
            <person name="Mentes A."/>
            <person name="Boka K."/>
            <person name="Marialigeti K."/>
            <person name="Mathe I."/>
            <person name="Koncz M."/>
            <person name="Schumann P."/>
            <person name="Toth E."/>
        </authorList>
    </citation>
    <scope>NUCLEOTIDE SEQUENCE [LARGE SCALE GENOMIC DNA]</scope>
    <source>
        <strain evidence="1 2">SA-279</strain>
    </source>
</reference>
<name>A0A4Q9VIJ3_9HYPH</name>
<organism evidence="1 2">
    <name type="scientific">Siculibacillus lacustris</name>
    <dbReference type="NCBI Taxonomy" id="1549641"/>
    <lineage>
        <taxon>Bacteria</taxon>
        <taxon>Pseudomonadati</taxon>
        <taxon>Pseudomonadota</taxon>
        <taxon>Alphaproteobacteria</taxon>
        <taxon>Hyphomicrobiales</taxon>
        <taxon>Ancalomicrobiaceae</taxon>
        <taxon>Siculibacillus</taxon>
    </lineage>
</organism>
<gene>
    <name evidence="1" type="ORF">EYW49_16615</name>
</gene>
<dbReference type="RefSeq" id="WP_131310751.1">
    <property type="nucleotide sequence ID" value="NZ_SJFN01000028.1"/>
</dbReference>
<evidence type="ECO:0000313" key="2">
    <source>
        <dbReference type="Proteomes" id="UP000292781"/>
    </source>
</evidence>
<sequence length="193" mass="19897">MPYEIEALFPAIFTSLNPNQRDAVAPVLTEWAEGVQATATATAMAKADDLAVSLFGRRVDALTSSTLAAERARWLSVITEAAGTDRRLEFAARLLATSDMCAPDISAAMEFVPANSATTNPFFAAMTVCATGAPALAAEAETDPNGPPTAEKKAAFLATMGLDPAKKTLPGTGFGIRDLSAGVAAYASSVAPL</sequence>
<dbReference type="Proteomes" id="UP000292781">
    <property type="component" value="Unassembled WGS sequence"/>
</dbReference>
<comment type="caution">
    <text evidence="1">The sequence shown here is derived from an EMBL/GenBank/DDBJ whole genome shotgun (WGS) entry which is preliminary data.</text>
</comment>
<dbReference type="AlphaFoldDB" id="A0A4Q9VIJ3"/>
<protein>
    <submittedName>
        <fullName evidence="1">Uncharacterized protein</fullName>
    </submittedName>
</protein>
<keyword evidence="2" id="KW-1185">Reference proteome</keyword>
<accession>A0A4Q9VIJ3</accession>
<evidence type="ECO:0000313" key="1">
    <source>
        <dbReference type="EMBL" id="TBW35072.1"/>
    </source>
</evidence>
<dbReference type="EMBL" id="SJFN01000028">
    <property type="protein sequence ID" value="TBW35072.1"/>
    <property type="molecule type" value="Genomic_DNA"/>
</dbReference>
<proteinExistence type="predicted"/>